<protein>
    <submittedName>
        <fullName evidence="2">Uncharacterized protein</fullName>
    </submittedName>
</protein>
<reference evidence="2 3" key="1">
    <citation type="submission" date="2015-01" db="EMBL/GenBank/DDBJ databases">
        <title>Enhanced salinomycin production by adjusting the supply of polyketide extender units in Streptomyce albus DSM 41398.</title>
        <authorList>
            <person name="Lu C."/>
        </authorList>
    </citation>
    <scope>NUCLEOTIDE SEQUENCE [LARGE SCALE GENOMIC DNA]</scope>
    <source>
        <strain evidence="3">ATCC 21838 / DSM 41398 / FERM P-419 / JCM 4703 / NBRC 107858</strain>
    </source>
</reference>
<dbReference type="Proteomes" id="UP000031523">
    <property type="component" value="Chromosome"/>
</dbReference>
<accession>A0A0B5ENQ4</accession>
<name>A0A0B5ENQ4_STRA4</name>
<gene>
    <name evidence="2" type="ORF">SLNWT_3917</name>
</gene>
<proteinExistence type="predicted"/>
<dbReference type="AlphaFoldDB" id="A0A0B5ENQ4"/>
<organism evidence="2 3">
    <name type="scientific">Streptomyces albus (strain ATCC 21838 / DSM 41398 / FERM P-419 / JCM 4703 / NBRC 107858)</name>
    <dbReference type="NCBI Taxonomy" id="1081613"/>
    <lineage>
        <taxon>Bacteria</taxon>
        <taxon>Bacillati</taxon>
        <taxon>Actinomycetota</taxon>
        <taxon>Actinomycetes</taxon>
        <taxon>Kitasatosporales</taxon>
        <taxon>Streptomycetaceae</taxon>
        <taxon>Streptomyces</taxon>
    </lineage>
</organism>
<keyword evidence="3" id="KW-1185">Reference proteome</keyword>
<feature type="region of interest" description="Disordered" evidence="1">
    <location>
        <begin position="1"/>
        <end position="39"/>
    </location>
</feature>
<evidence type="ECO:0000313" key="2">
    <source>
        <dbReference type="EMBL" id="AJE84293.1"/>
    </source>
</evidence>
<evidence type="ECO:0000313" key="3">
    <source>
        <dbReference type="Proteomes" id="UP000031523"/>
    </source>
</evidence>
<sequence>MGCCLRGLPPGPCPPEGTGRRAERPPGHDSCQDRSQHIT</sequence>
<dbReference type="KEGG" id="sals:SLNWT_3917"/>
<dbReference type="EMBL" id="CP010519">
    <property type="protein sequence ID" value="AJE84293.1"/>
    <property type="molecule type" value="Genomic_DNA"/>
</dbReference>
<evidence type="ECO:0000256" key="1">
    <source>
        <dbReference type="SAM" id="MobiDB-lite"/>
    </source>
</evidence>
<feature type="compositionally biased region" description="Basic and acidic residues" evidence="1">
    <location>
        <begin position="18"/>
        <end position="39"/>
    </location>
</feature>